<evidence type="ECO:0000256" key="2">
    <source>
        <dbReference type="ARBA" id="ARBA00022771"/>
    </source>
</evidence>
<evidence type="ECO:0000256" key="4">
    <source>
        <dbReference type="PROSITE-ProRule" id="PRU00146"/>
    </source>
</evidence>
<dbReference type="Proteomes" id="UP000740926">
    <property type="component" value="Unassembled WGS sequence"/>
</dbReference>
<dbReference type="SMART" id="SM00249">
    <property type="entry name" value="PHD"/>
    <property type="match status" value="1"/>
</dbReference>
<feature type="domain" description="PHD-type" evidence="5">
    <location>
        <begin position="312"/>
        <end position="362"/>
    </location>
</feature>
<evidence type="ECO:0000313" key="6">
    <source>
        <dbReference type="EMBL" id="KAG1571981.1"/>
    </source>
</evidence>
<name>A0A9P6Z6W8_9FUNG</name>
<dbReference type="InterPro" id="IPR001965">
    <property type="entry name" value="Znf_PHD"/>
</dbReference>
<evidence type="ECO:0000256" key="1">
    <source>
        <dbReference type="ARBA" id="ARBA00022723"/>
    </source>
</evidence>
<keyword evidence="2 4" id="KW-0863">Zinc-finger</keyword>
<evidence type="ECO:0000256" key="3">
    <source>
        <dbReference type="ARBA" id="ARBA00022833"/>
    </source>
</evidence>
<evidence type="ECO:0000259" key="5">
    <source>
        <dbReference type="PROSITE" id="PS50016"/>
    </source>
</evidence>
<keyword evidence="1" id="KW-0479">Metal-binding</keyword>
<dbReference type="Pfam" id="PF00628">
    <property type="entry name" value="PHD"/>
    <property type="match status" value="1"/>
</dbReference>
<dbReference type="InterPro" id="IPR013083">
    <property type="entry name" value="Znf_RING/FYVE/PHD"/>
</dbReference>
<dbReference type="Gene3D" id="3.30.40.10">
    <property type="entry name" value="Zinc/RING finger domain, C3HC4 (zinc finger)"/>
    <property type="match status" value="1"/>
</dbReference>
<dbReference type="InterPro" id="IPR011011">
    <property type="entry name" value="Znf_FYVE_PHD"/>
</dbReference>
<dbReference type="GO" id="GO:0008270">
    <property type="term" value="F:zinc ion binding"/>
    <property type="evidence" value="ECO:0007669"/>
    <property type="project" value="UniProtKB-KW"/>
</dbReference>
<comment type="caution">
    <text evidence="6">The sequence shown here is derived from an EMBL/GenBank/DDBJ whole genome shotgun (WGS) entry which is preliminary data.</text>
</comment>
<protein>
    <recommendedName>
        <fullName evidence="5">PHD-type domain-containing protein</fullName>
    </recommendedName>
</protein>
<dbReference type="PROSITE" id="PS50016">
    <property type="entry name" value="ZF_PHD_2"/>
    <property type="match status" value="1"/>
</dbReference>
<dbReference type="InterPro" id="IPR019787">
    <property type="entry name" value="Znf_PHD-finger"/>
</dbReference>
<sequence length="396" mass="45428">MLSDIQPHYESIMDKSNIKQELEPSTQQQIRPIPFIVSSNFLPMIPNDEPSLLHPYYMSPLIAPVHFLEQDMLINEDSGLENKLLNDVFFSPAAMLSPPPSSSELLPKVDDDVNSFTEFFGSFERTSSICSSSTISEEDEDYNTVDSHTLFLCDLDFKTEQESNTSSSVRMKRSINESMNTATTTIAPQVISKRRKTDILPNDNTLRKHTNCDKEYQCSENSNAAIDRNQKRNDTHTPTLYETFTMQNVDWCRYCGTTEGINWRPGPWGKRTLCNKHGCDYKGYGFACKLPRLDLTEYLKEPISKRIRPVLQLYCSICQKKESNHDNLLIFCDGCPKAFHQECKELDKQPDTPWYCTDTCCDNLKRKRVVVELPRKRLPLMRTPKSALLQQEAASS</sequence>
<reference evidence="6 7" key="1">
    <citation type="journal article" date="2020" name="Microb. Genom.">
        <title>Genetic diversity of clinical and environmental Mucorales isolates obtained from an investigation of mucormycosis cases among solid organ transplant recipients.</title>
        <authorList>
            <person name="Nguyen M.H."/>
            <person name="Kaul D."/>
            <person name="Muto C."/>
            <person name="Cheng S.J."/>
            <person name="Richter R.A."/>
            <person name="Bruno V.M."/>
            <person name="Liu G."/>
            <person name="Beyhan S."/>
            <person name="Sundermann A.J."/>
            <person name="Mounaud S."/>
            <person name="Pasculle A.W."/>
            <person name="Nierman W.C."/>
            <person name="Driscoll E."/>
            <person name="Cumbie R."/>
            <person name="Clancy C.J."/>
            <person name="Dupont C.L."/>
        </authorList>
    </citation>
    <scope>NUCLEOTIDE SEQUENCE [LARGE SCALE GENOMIC DNA]</scope>
    <source>
        <strain evidence="6 7">GL24</strain>
    </source>
</reference>
<dbReference type="AlphaFoldDB" id="A0A9P6Z6W8"/>
<dbReference type="SUPFAM" id="SSF57903">
    <property type="entry name" value="FYVE/PHD zinc finger"/>
    <property type="match status" value="1"/>
</dbReference>
<evidence type="ECO:0000313" key="7">
    <source>
        <dbReference type="Proteomes" id="UP000740926"/>
    </source>
</evidence>
<dbReference type="EMBL" id="JAANIU010000481">
    <property type="protein sequence ID" value="KAG1571981.1"/>
    <property type="molecule type" value="Genomic_DNA"/>
</dbReference>
<keyword evidence="7" id="KW-1185">Reference proteome</keyword>
<proteinExistence type="predicted"/>
<gene>
    <name evidence="6" type="ORF">G6F50_004137</name>
</gene>
<keyword evidence="3" id="KW-0862">Zinc</keyword>
<accession>A0A9P6Z6W8</accession>
<organism evidence="6 7">
    <name type="scientific">Rhizopus delemar</name>
    <dbReference type="NCBI Taxonomy" id="936053"/>
    <lineage>
        <taxon>Eukaryota</taxon>
        <taxon>Fungi</taxon>
        <taxon>Fungi incertae sedis</taxon>
        <taxon>Mucoromycota</taxon>
        <taxon>Mucoromycotina</taxon>
        <taxon>Mucoromycetes</taxon>
        <taxon>Mucorales</taxon>
        <taxon>Mucorineae</taxon>
        <taxon>Rhizopodaceae</taxon>
        <taxon>Rhizopus</taxon>
    </lineage>
</organism>